<name>A0A5S9NM59_9GAMM</name>
<dbReference type="EMBL" id="CACSIM010000002">
    <property type="protein sequence ID" value="CAA0099027.1"/>
    <property type="molecule type" value="Genomic_DNA"/>
</dbReference>
<dbReference type="EMBL" id="CACSIK010000001">
    <property type="protein sequence ID" value="CAA0091670.1"/>
    <property type="molecule type" value="Genomic_DNA"/>
</dbReference>
<evidence type="ECO:0000313" key="4">
    <source>
        <dbReference type="Proteomes" id="UP000439591"/>
    </source>
</evidence>
<dbReference type="Gene3D" id="3.40.50.300">
    <property type="entry name" value="P-loop containing nucleotide triphosphate hydrolases"/>
    <property type="match status" value="1"/>
</dbReference>
<evidence type="ECO:0000313" key="2">
    <source>
        <dbReference type="EMBL" id="CAA0099027.1"/>
    </source>
</evidence>
<dbReference type="PANTHER" id="PTHR37816:SF1">
    <property type="entry name" value="TOXIN"/>
    <property type="match status" value="1"/>
</dbReference>
<dbReference type="PANTHER" id="PTHR37816">
    <property type="entry name" value="YALI0E33011P"/>
    <property type="match status" value="1"/>
</dbReference>
<gene>
    <name evidence="1" type="ORF">IHBHHGIJ_02188</name>
    <name evidence="2" type="ORF">KFEGEMFD_01790</name>
</gene>
<dbReference type="Proteomes" id="UP000439591">
    <property type="component" value="Unassembled WGS sequence"/>
</dbReference>
<evidence type="ECO:0008006" key="5">
    <source>
        <dbReference type="Google" id="ProtNLM"/>
    </source>
</evidence>
<evidence type="ECO:0000313" key="1">
    <source>
        <dbReference type="EMBL" id="CAA0091670.1"/>
    </source>
</evidence>
<dbReference type="Proteomes" id="UP000435877">
    <property type="component" value="Unassembled WGS sequence"/>
</dbReference>
<evidence type="ECO:0000313" key="3">
    <source>
        <dbReference type="Proteomes" id="UP000435877"/>
    </source>
</evidence>
<dbReference type="RefSeq" id="WP_235035662.1">
    <property type="nucleotide sequence ID" value="NZ_CACSIK010000001.1"/>
</dbReference>
<sequence length="180" mass="19859">MLSKRFLIFGNSGSGKSTLASALAASKGIAHLDLDTLAWLPTTPPQRAPLQDVEGELRNFVQSHSAEESGWVVEGCYSDLLALLSADADHILFLNLPVDACIENAKARPWESHKYASKTAQDANLAMLLTWIGQYTHRGDEFSFSAHQQFYDAFTRRKTMISENMHFDRVLDGLINGCAG</sequence>
<reference evidence="3 4" key="1">
    <citation type="submission" date="2019-11" db="EMBL/GenBank/DDBJ databases">
        <authorList>
            <person name="Holert J."/>
        </authorList>
    </citation>
    <scope>NUCLEOTIDE SEQUENCE [LARGE SCALE GENOMIC DNA]</scope>
    <source>
        <strain evidence="2">BC3_2A</strain>
        <strain evidence="1">SB11_1A</strain>
    </source>
</reference>
<keyword evidence="3" id="KW-1185">Reference proteome</keyword>
<dbReference type="SUPFAM" id="SSF52540">
    <property type="entry name" value="P-loop containing nucleoside triphosphate hydrolases"/>
    <property type="match status" value="1"/>
</dbReference>
<dbReference type="InterPro" id="IPR052922">
    <property type="entry name" value="Cytidylate_Kinase-2"/>
</dbReference>
<dbReference type="InterPro" id="IPR027417">
    <property type="entry name" value="P-loop_NTPase"/>
</dbReference>
<organism evidence="1 3">
    <name type="scientific">Zhongshania aliphaticivorans</name>
    <dbReference type="NCBI Taxonomy" id="1470434"/>
    <lineage>
        <taxon>Bacteria</taxon>
        <taxon>Pseudomonadati</taxon>
        <taxon>Pseudomonadota</taxon>
        <taxon>Gammaproteobacteria</taxon>
        <taxon>Cellvibrionales</taxon>
        <taxon>Spongiibacteraceae</taxon>
        <taxon>Zhongshania</taxon>
    </lineage>
</organism>
<protein>
    <recommendedName>
        <fullName evidence="5">Shikimate kinase</fullName>
    </recommendedName>
</protein>
<accession>A0A5S9NM59</accession>
<dbReference type="Pfam" id="PF13238">
    <property type="entry name" value="AAA_18"/>
    <property type="match status" value="1"/>
</dbReference>
<dbReference type="AlphaFoldDB" id="A0A5S9NM59"/>
<proteinExistence type="predicted"/>